<feature type="compositionally biased region" description="Polar residues" evidence="1">
    <location>
        <begin position="74"/>
        <end position="84"/>
    </location>
</feature>
<reference evidence="2 3" key="1">
    <citation type="journal article" date="2013" name="Front. Microbiol.">
        <title>Comparative genomic analyses of the cyanobacterium, Lyngbya aestuarii BL J, a powerful hydrogen producer.</title>
        <authorList>
            <person name="Kothari A."/>
            <person name="Vaughn M."/>
            <person name="Garcia-Pichel F."/>
        </authorList>
    </citation>
    <scope>NUCLEOTIDE SEQUENCE [LARGE SCALE GENOMIC DNA]</scope>
    <source>
        <strain evidence="2 3">BL J</strain>
    </source>
</reference>
<dbReference type="OrthoDB" id="7916291at2"/>
<evidence type="ECO:0000313" key="3">
    <source>
        <dbReference type="Proteomes" id="UP000017127"/>
    </source>
</evidence>
<gene>
    <name evidence="2" type="ORF">M595_1739</name>
</gene>
<dbReference type="EMBL" id="AUZM01000012">
    <property type="protein sequence ID" value="ERT08309.1"/>
    <property type="molecule type" value="Genomic_DNA"/>
</dbReference>
<feature type="compositionally biased region" description="Low complexity" evidence="1">
    <location>
        <begin position="217"/>
        <end position="237"/>
    </location>
</feature>
<evidence type="ECO:0000313" key="2">
    <source>
        <dbReference type="EMBL" id="ERT08309.1"/>
    </source>
</evidence>
<name>U7QK13_9CYAN</name>
<feature type="region of interest" description="Disordered" evidence="1">
    <location>
        <begin position="58"/>
        <end position="241"/>
    </location>
</feature>
<comment type="caution">
    <text evidence="2">The sequence shown here is derived from an EMBL/GenBank/DDBJ whole genome shotgun (WGS) entry which is preliminary data.</text>
</comment>
<feature type="compositionally biased region" description="Low complexity" evidence="1">
    <location>
        <begin position="134"/>
        <end position="167"/>
    </location>
</feature>
<sequence>MQTKYESSSNPTEAQHSSHLSPVKSIGTSELPPAVKTSSLVALVAIIFATLVGSLLASPSPEEIASQSEEIESLTPTSTDTSSIVVVEDLETETPVTPTTETDSEIVIPTPDSETDSEIATPDSEMEISEPDITDPTAGSTTSTLTPETEIEIETTAPTTDATVSPPEASTSPSGLPAVTSSPSVEETQPPVETDPVATPPTQPDTLNPVAETPDSEIAASTPETATPEETMTAAAPEEVDTTQLSQSLYNQIDSTWTSPVDGESAYVVKLNSEGEIIGYEPKSQVAKNNVENTPLPELVKSDAASTDPAAQFEVVFSTSGILEVKPPQ</sequence>
<protein>
    <submittedName>
        <fullName evidence="2">Uncharacterized protein</fullName>
    </submittedName>
</protein>
<proteinExistence type="predicted"/>
<feature type="compositionally biased region" description="Acidic residues" evidence="1">
    <location>
        <begin position="124"/>
        <end position="133"/>
    </location>
</feature>
<keyword evidence="3" id="KW-1185">Reference proteome</keyword>
<feature type="compositionally biased region" description="Polar residues" evidence="1">
    <location>
        <begin position="1"/>
        <end position="20"/>
    </location>
</feature>
<dbReference type="AlphaFoldDB" id="U7QK13"/>
<dbReference type="Proteomes" id="UP000017127">
    <property type="component" value="Unassembled WGS sequence"/>
</dbReference>
<feature type="compositionally biased region" description="Polar residues" evidence="1">
    <location>
        <begin position="168"/>
        <end position="187"/>
    </location>
</feature>
<accession>U7QK13</accession>
<feature type="compositionally biased region" description="Low complexity" evidence="1">
    <location>
        <begin position="58"/>
        <end position="68"/>
    </location>
</feature>
<feature type="region of interest" description="Disordered" evidence="1">
    <location>
        <begin position="1"/>
        <end position="31"/>
    </location>
</feature>
<dbReference type="RefSeq" id="WP_023065556.1">
    <property type="nucleotide sequence ID" value="NZ_AUZM01000012.1"/>
</dbReference>
<organism evidence="2 3">
    <name type="scientific">Lyngbya aestuarii BL J</name>
    <dbReference type="NCBI Taxonomy" id="1348334"/>
    <lineage>
        <taxon>Bacteria</taxon>
        <taxon>Bacillati</taxon>
        <taxon>Cyanobacteriota</taxon>
        <taxon>Cyanophyceae</taxon>
        <taxon>Oscillatoriophycideae</taxon>
        <taxon>Oscillatoriales</taxon>
        <taxon>Microcoleaceae</taxon>
        <taxon>Lyngbya</taxon>
    </lineage>
</organism>
<evidence type="ECO:0000256" key="1">
    <source>
        <dbReference type="SAM" id="MobiDB-lite"/>
    </source>
</evidence>